<name>A0A0D6L8S1_9BILA</name>
<dbReference type="InterPro" id="IPR004447">
    <property type="entry name" value="Peptidase_S41A"/>
</dbReference>
<keyword evidence="6" id="KW-1185">Reference proteome</keyword>
<dbReference type="CDD" id="cd07560">
    <property type="entry name" value="Peptidase_S41_CPP"/>
    <property type="match status" value="1"/>
</dbReference>
<evidence type="ECO:0000256" key="2">
    <source>
        <dbReference type="ARBA" id="ARBA00022801"/>
    </source>
</evidence>
<dbReference type="Gene3D" id="3.90.226.10">
    <property type="entry name" value="2-enoyl-CoA Hydratase, Chain A, domain 1"/>
    <property type="match status" value="1"/>
</dbReference>
<keyword evidence="3" id="KW-0720">Serine protease</keyword>
<dbReference type="Gene3D" id="3.30.750.44">
    <property type="match status" value="1"/>
</dbReference>
<organism evidence="5 6">
    <name type="scientific">Ancylostoma ceylanicum</name>
    <dbReference type="NCBI Taxonomy" id="53326"/>
    <lineage>
        <taxon>Eukaryota</taxon>
        <taxon>Metazoa</taxon>
        <taxon>Ecdysozoa</taxon>
        <taxon>Nematoda</taxon>
        <taxon>Chromadorea</taxon>
        <taxon>Rhabditida</taxon>
        <taxon>Rhabditina</taxon>
        <taxon>Rhabditomorpha</taxon>
        <taxon>Strongyloidea</taxon>
        <taxon>Ancylostomatidae</taxon>
        <taxon>Ancylostomatinae</taxon>
        <taxon>Ancylostoma</taxon>
    </lineage>
</organism>
<dbReference type="Pfam" id="PF03572">
    <property type="entry name" value="Peptidase_S41"/>
    <property type="match status" value="1"/>
</dbReference>
<dbReference type="AlphaFoldDB" id="A0A0D6L8S1"/>
<dbReference type="GO" id="GO:0007165">
    <property type="term" value="P:signal transduction"/>
    <property type="evidence" value="ECO:0007669"/>
    <property type="project" value="TreeGrafter"/>
</dbReference>
<feature type="domain" description="Tail specific protease" evidence="4">
    <location>
        <begin position="1"/>
        <end position="160"/>
    </location>
</feature>
<evidence type="ECO:0000259" key="4">
    <source>
        <dbReference type="SMART" id="SM00245"/>
    </source>
</evidence>
<dbReference type="InterPro" id="IPR029045">
    <property type="entry name" value="ClpP/crotonase-like_dom_sf"/>
</dbReference>
<dbReference type="SUPFAM" id="SSF52096">
    <property type="entry name" value="ClpP/crotonase"/>
    <property type="match status" value="1"/>
</dbReference>
<dbReference type="SMART" id="SM00245">
    <property type="entry name" value="TSPc"/>
    <property type="match status" value="1"/>
</dbReference>
<dbReference type="InterPro" id="IPR005151">
    <property type="entry name" value="Tail-specific_protease"/>
</dbReference>
<dbReference type="Proteomes" id="UP000054495">
    <property type="component" value="Unassembled WGS sequence"/>
</dbReference>
<dbReference type="PANTHER" id="PTHR32060">
    <property type="entry name" value="TAIL-SPECIFIC PROTEASE"/>
    <property type="match status" value="1"/>
</dbReference>
<dbReference type="GO" id="GO:0006508">
    <property type="term" value="P:proteolysis"/>
    <property type="evidence" value="ECO:0007669"/>
    <property type="project" value="UniProtKB-KW"/>
</dbReference>
<protein>
    <submittedName>
        <fullName evidence="5">Peptidase, S41 family</fullName>
    </submittedName>
</protein>
<sequence length="288" mass="32575">MIDHETGFIKIEQFSVTTDNEFRTAAEKLKAQGMKKLILDLRNNAGGVMQSATKVADEFLAANKLIVSTKGKHSKERLYKATAEGILEKTQVVVLINENSASASEIVAGALQDQDRAEIVGRRSFGKGLVQEDMRLRDNSSLRLTVARYYTPTGRSIQKPYNGNIEEYYHDRIDRYDNGELYAPDSSKFVDSLKFVTPKGKVVYGGGGIMPDVFVPLDTVSDALLNDFIRFSEKEFKVKVNQEDLKTSRELIKNFLKAEIARQIWTENGYYTVMNRFDKEVQKALESF</sequence>
<proteinExistence type="predicted"/>
<keyword evidence="2" id="KW-0378">Hydrolase</keyword>
<dbReference type="GO" id="GO:0008236">
    <property type="term" value="F:serine-type peptidase activity"/>
    <property type="evidence" value="ECO:0007669"/>
    <property type="project" value="UniProtKB-KW"/>
</dbReference>
<dbReference type="GO" id="GO:0004175">
    <property type="term" value="F:endopeptidase activity"/>
    <property type="evidence" value="ECO:0007669"/>
    <property type="project" value="TreeGrafter"/>
</dbReference>
<evidence type="ECO:0000313" key="5">
    <source>
        <dbReference type="EMBL" id="EPB66036.1"/>
    </source>
</evidence>
<evidence type="ECO:0000313" key="6">
    <source>
        <dbReference type="Proteomes" id="UP000054495"/>
    </source>
</evidence>
<gene>
    <name evidence="5" type="ORF">ANCCEY_14879</name>
</gene>
<dbReference type="EMBL" id="KE126633">
    <property type="protein sequence ID" value="EPB66036.1"/>
    <property type="molecule type" value="Genomic_DNA"/>
</dbReference>
<reference evidence="5 6" key="1">
    <citation type="submission" date="2013-05" db="EMBL/GenBank/DDBJ databases">
        <title>Draft genome of the parasitic nematode Anyclostoma ceylanicum.</title>
        <authorList>
            <person name="Mitreva M."/>
        </authorList>
    </citation>
    <scope>NUCLEOTIDE SEQUENCE [LARGE SCALE GENOMIC DNA]</scope>
</reference>
<evidence type="ECO:0000256" key="3">
    <source>
        <dbReference type="ARBA" id="ARBA00022825"/>
    </source>
</evidence>
<keyword evidence="1" id="KW-0645">Protease</keyword>
<dbReference type="PANTHER" id="PTHR32060:SF30">
    <property type="entry name" value="CARBOXY-TERMINAL PROCESSING PROTEASE CTPA"/>
    <property type="match status" value="1"/>
</dbReference>
<accession>A0A0D6L8S1</accession>
<evidence type="ECO:0000256" key="1">
    <source>
        <dbReference type="ARBA" id="ARBA00022670"/>
    </source>
</evidence>